<comment type="caution">
    <text evidence="2">The sequence shown here is derived from an EMBL/GenBank/DDBJ whole genome shotgun (WGS) entry which is preliminary data.</text>
</comment>
<feature type="region of interest" description="Disordered" evidence="1">
    <location>
        <begin position="47"/>
        <end position="84"/>
    </location>
</feature>
<feature type="compositionally biased region" description="Basic and acidic residues" evidence="1">
    <location>
        <begin position="47"/>
        <end position="72"/>
    </location>
</feature>
<feature type="region of interest" description="Disordered" evidence="1">
    <location>
        <begin position="151"/>
        <end position="180"/>
    </location>
</feature>
<reference evidence="2 3" key="1">
    <citation type="journal article" date="2015" name="Genome Announc.">
        <title>Expanding the biotechnology potential of lactobacilli through comparative genomics of 213 strains and associated genera.</title>
        <authorList>
            <person name="Sun Z."/>
            <person name="Harris H.M."/>
            <person name="McCann A."/>
            <person name="Guo C."/>
            <person name="Argimon S."/>
            <person name="Zhang W."/>
            <person name="Yang X."/>
            <person name="Jeffery I.B."/>
            <person name="Cooney J.C."/>
            <person name="Kagawa T.F."/>
            <person name="Liu W."/>
            <person name="Song Y."/>
            <person name="Salvetti E."/>
            <person name="Wrobel A."/>
            <person name="Rasinkangas P."/>
            <person name="Parkhill J."/>
            <person name="Rea M.C."/>
            <person name="O'Sullivan O."/>
            <person name="Ritari J."/>
            <person name="Douillard F.P."/>
            <person name="Paul Ross R."/>
            <person name="Yang R."/>
            <person name="Briner A.E."/>
            <person name="Felis G.E."/>
            <person name="de Vos W.M."/>
            <person name="Barrangou R."/>
            <person name="Klaenhammer T.R."/>
            <person name="Caufield P.W."/>
            <person name="Cui Y."/>
            <person name="Zhang H."/>
            <person name="O'Toole P.W."/>
        </authorList>
    </citation>
    <scope>NUCLEOTIDE SEQUENCE [LARGE SCALE GENOMIC DNA]</scope>
    <source>
        <strain evidence="2 3">DSM 20405</strain>
    </source>
</reference>
<keyword evidence="3" id="KW-1185">Reference proteome</keyword>
<evidence type="ECO:0000313" key="3">
    <source>
        <dbReference type="Proteomes" id="UP000051841"/>
    </source>
</evidence>
<dbReference type="PATRIC" id="fig|1410657.5.peg.1196"/>
<dbReference type="Proteomes" id="UP000051841">
    <property type="component" value="Unassembled WGS sequence"/>
</dbReference>
<dbReference type="RefSeq" id="WP_051550748.1">
    <property type="nucleotide sequence ID" value="NZ_JNKN01000004.1"/>
</dbReference>
<evidence type="ECO:0000313" key="2">
    <source>
        <dbReference type="EMBL" id="KRN51081.1"/>
    </source>
</evidence>
<evidence type="ECO:0000256" key="1">
    <source>
        <dbReference type="SAM" id="MobiDB-lite"/>
    </source>
</evidence>
<feature type="compositionally biased region" description="Basic and acidic residues" evidence="1">
    <location>
        <begin position="171"/>
        <end position="180"/>
    </location>
</feature>
<accession>A0A0R2HDG3</accession>
<organism evidence="2 3">
    <name type="scientific">Kandleria vitulina DSM 20405</name>
    <dbReference type="NCBI Taxonomy" id="1410657"/>
    <lineage>
        <taxon>Bacteria</taxon>
        <taxon>Bacillati</taxon>
        <taxon>Bacillota</taxon>
        <taxon>Erysipelotrichia</taxon>
        <taxon>Erysipelotrichales</taxon>
        <taxon>Coprobacillaceae</taxon>
        <taxon>Kandleria</taxon>
    </lineage>
</organism>
<name>A0A0R2HDG3_9FIRM</name>
<sequence>MSFLKEWLFGSDDFDEDEDLDPILDPIVEKRRKEKFSEPLIYNSEFEEKKEPAPKAVKEEPKKVVKEVEKPKAKPAPAQDKSEEYVMTQIISPFSGLRVSEEEAPIVKKKAIRKKKFRTNNDELIPVISPFYGPDEEENEKKDLEETKEYKKFEEPAVSKPAVDETQEVPVVKEEKKEKKNDEVIDSVENRLRNIASLTEETQDDLKIIEERTGKFKLDFKTEEDSLIDEIDDNMSLDELMNLYEKKFKE</sequence>
<protein>
    <submittedName>
        <fullName evidence="2">Uncharacterized protein</fullName>
    </submittedName>
</protein>
<gene>
    <name evidence="2" type="ORF">IV49_GL001155</name>
</gene>
<dbReference type="AlphaFoldDB" id="A0A0R2HDG3"/>
<dbReference type="EMBL" id="JQBL01000003">
    <property type="protein sequence ID" value="KRN51081.1"/>
    <property type="molecule type" value="Genomic_DNA"/>
</dbReference>
<proteinExistence type="predicted"/>